<dbReference type="Proteomes" id="UP000485058">
    <property type="component" value="Unassembled WGS sequence"/>
</dbReference>
<dbReference type="GO" id="GO:0004674">
    <property type="term" value="F:protein serine/threonine kinase activity"/>
    <property type="evidence" value="ECO:0007669"/>
    <property type="project" value="TreeGrafter"/>
</dbReference>
<dbReference type="PROSITE" id="PS50011">
    <property type="entry name" value="PROTEIN_KINASE_DOM"/>
    <property type="match status" value="1"/>
</dbReference>
<dbReference type="Pfam" id="PF00069">
    <property type="entry name" value="Pkinase"/>
    <property type="match status" value="1"/>
</dbReference>
<dbReference type="SUPFAM" id="SSF56112">
    <property type="entry name" value="Protein kinase-like (PK-like)"/>
    <property type="match status" value="1"/>
</dbReference>
<evidence type="ECO:0000313" key="3">
    <source>
        <dbReference type="Proteomes" id="UP000485058"/>
    </source>
</evidence>
<dbReference type="GO" id="GO:0005524">
    <property type="term" value="F:ATP binding"/>
    <property type="evidence" value="ECO:0007669"/>
    <property type="project" value="InterPro"/>
</dbReference>
<organism evidence="2 3">
    <name type="scientific">Haematococcus lacustris</name>
    <name type="common">Green alga</name>
    <name type="synonym">Haematococcus pluvialis</name>
    <dbReference type="NCBI Taxonomy" id="44745"/>
    <lineage>
        <taxon>Eukaryota</taxon>
        <taxon>Viridiplantae</taxon>
        <taxon>Chlorophyta</taxon>
        <taxon>core chlorophytes</taxon>
        <taxon>Chlorophyceae</taxon>
        <taxon>CS clade</taxon>
        <taxon>Chlamydomonadales</taxon>
        <taxon>Haematococcaceae</taxon>
        <taxon>Haematococcus</taxon>
    </lineage>
</organism>
<keyword evidence="3" id="KW-1185">Reference proteome</keyword>
<dbReference type="InterPro" id="IPR051681">
    <property type="entry name" value="Ser/Thr_Kinases-Pseudokinases"/>
</dbReference>
<gene>
    <name evidence="2" type="ORF">HaLaN_28667</name>
</gene>
<feature type="non-terminal residue" evidence="2">
    <location>
        <position position="1"/>
    </location>
</feature>
<accession>A0A6A0AB56</accession>
<dbReference type="InterPro" id="IPR000719">
    <property type="entry name" value="Prot_kinase_dom"/>
</dbReference>
<dbReference type="Gene3D" id="3.30.200.20">
    <property type="entry name" value="Phosphorylase Kinase, domain 1"/>
    <property type="match status" value="1"/>
</dbReference>
<sequence>EAEVQQELRLEEQLGEGAFGTVYRGTWRGMQALTDTALYLVGELCTHGSLCQVIESGRLWDAELQAPRLGPVLTVLCDIAEGMDLKPDNVLLQDTAKGVVAKVADLGLGAILTAGTTHLSDARVGTQLYMAPE</sequence>
<keyword evidence="2" id="KW-0808">Transferase</keyword>
<feature type="non-terminal residue" evidence="2">
    <location>
        <position position="133"/>
    </location>
</feature>
<reference evidence="2 3" key="1">
    <citation type="submission" date="2020-02" db="EMBL/GenBank/DDBJ databases">
        <title>Draft genome sequence of Haematococcus lacustris strain NIES-144.</title>
        <authorList>
            <person name="Morimoto D."/>
            <person name="Nakagawa S."/>
            <person name="Yoshida T."/>
            <person name="Sawayama S."/>
        </authorList>
    </citation>
    <scope>NUCLEOTIDE SEQUENCE [LARGE SCALE GENOMIC DNA]</scope>
    <source>
        <strain evidence="2 3">NIES-144</strain>
    </source>
</reference>
<dbReference type="EMBL" id="BLLF01004594">
    <property type="protein sequence ID" value="GFH29916.1"/>
    <property type="molecule type" value="Genomic_DNA"/>
</dbReference>
<feature type="domain" description="Protein kinase" evidence="1">
    <location>
        <begin position="1"/>
        <end position="133"/>
    </location>
</feature>
<dbReference type="AlphaFoldDB" id="A0A6A0AB56"/>
<protein>
    <submittedName>
        <fullName evidence="2">Protein kinase domain-containing protein</fullName>
    </submittedName>
</protein>
<dbReference type="InterPro" id="IPR011009">
    <property type="entry name" value="Kinase-like_dom_sf"/>
</dbReference>
<dbReference type="PANTHER" id="PTHR44329">
    <property type="entry name" value="SERINE/THREONINE-PROTEIN KINASE TNNI3K-RELATED"/>
    <property type="match status" value="1"/>
</dbReference>
<dbReference type="Gene3D" id="1.10.510.10">
    <property type="entry name" value="Transferase(Phosphotransferase) domain 1"/>
    <property type="match status" value="1"/>
</dbReference>
<proteinExistence type="predicted"/>
<comment type="caution">
    <text evidence="2">The sequence shown here is derived from an EMBL/GenBank/DDBJ whole genome shotgun (WGS) entry which is preliminary data.</text>
</comment>
<evidence type="ECO:0000313" key="2">
    <source>
        <dbReference type="EMBL" id="GFH29916.1"/>
    </source>
</evidence>
<name>A0A6A0AB56_HAELA</name>
<evidence type="ECO:0000259" key="1">
    <source>
        <dbReference type="PROSITE" id="PS50011"/>
    </source>
</evidence>
<keyword evidence="2" id="KW-0418">Kinase</keyword>